<protein>
    <submittedName>
        <fullName evidence="2">Uncharacterized protein</fullName>
    </submittedName>
</protein>
<gene>
    <name evidence="2" type="primary">gCPXV0072</name>
</gene>
<organismHost>
    <name type="scientific">Myodes glareolus</name>
    <name type="common">Bank vole</name>
    <name type="synonym">Clethrionomys glareolus</name>
    <dbReference type="NCBI Taxonomy" id="447135"/>
</organismHost>
<organismHost>
    <name type="scientific">Homo sapiens</name>
    <name type="common">Human</name>
    <dbReference type="NCBI Taxonomy" id="9606"/>
</organismHost>
<proteinExistence type="predicted"/>
<keyword evidence="1" id="KW-1133">Transmembrane helix</keyword>
<name>A0A0K2YU71_COWPX</name>
<organismHost>
    <name type="scientific">Bos taurus</name>
    <name type="common">Bovine</name>
    <dbReference type="NCBI Taxonomy" id="9913"/>
</organismHost>
<feature type="transmembrane region" description="Helical" evidence="1">
    <location>
        <begin position="53"/>
        <end position="72"/>
    </location>
</feature>
<organismHost>
    <name type="scientific">Apodemus sylvaticus</name>
    <name type="common">European woodmouse</name>
    <dbReference type="NCBI Taxonomy" id="10129"/>
</organismHost>
<organismHost>
    <name type="scientific">Loxodonta africana</name>
    <name type="common">African elephant</name>
    <dbReference type="NCBI Taxonomy" id="9785"/>
</organismHost>
<accession>A0A0K2YU71</accession>
<keyword evidence="1" id="KW-0472">Membrane</keyword>
<organismHost>
    <name type="scientific">Felis catus</name>
    <name type="common">Cat</name>
    <name type="synonym">Felis silvestris catus</name>
    <dbReference type="NCBI Taxonomy" id="9685"/>
</organismHost>
<dbReference type="EMBL" id="LN864565">
    <property type="protein sequence ID" value="CRL86663.1"/>
    <property type="molecule type" value="Genomic_DNA"/>
</dbReference>
<organismHost>
    <name type="scientific">Mus musculus</name>
    <name type="common">Mouse</name>
    <dbReference type="NCBI Taxonomy" id="10090"/>
</organismHost>
<reference evidence="2" key="1">
    <citation type="journal article" date="2015" name="J. Virol.">
        <title>Out of the reservoir: Phenotypic and genotypic characterization of a novel cowpox virus isolated from a common vole.</title>
        <authorList>
            <person name="Hoffmann D."/>
            <person name="Franke A."/>
            <person name="Jenckel M."/>
            <person name="Tamosiunaite A."/>
            <person name="Schluckebier J."/>
            <person name="Granzow H."/>
            <person name="Hoffmann B."/>
            <person name="Fischer S."/>
            <person name="Ulrich R.G."/>
            <person name="Hoper D."/>
            <person name="Goller K."/>
            <person name="Osterrieder N."/>
            <person name="Beer M."/>
        </authorList>
    </citation>
    <scope>NUCLEOTIDE SEQUENCE [LARGE SCALE GENOMIC DNA]</scope>
    <source>
        <strain evidence="2">RatPox09</strain>
    </source>
</reference>
<dbReference type="Proteomes" id="UP000164362">
    <property type="component" value="Segment"/>
</dbReference>
<sequence>MFCIYIISTVIISNKIANFRNAEYREYLHLYNATAAINTKYYFNFIKRKLIRLMIRQMILYHHVLVLFLAYLGNHRYVLS</sequence>
<keyword evidence="1" id="KW-0812">Transmembrane</keyword>
<organism evidence="2">
    <name type="scientific">Cowpox virus</name>
    <name type="common">CPV</name>
    <dbReference type="NCBI Taxonomy" id="10243"/>
    <lineage>
        <taxon>Viruses</taxon>
        <taxon>Varidnaviria</taxon>
        <taxon>Bamfordvirae</taxon>
        <taxon>Nucleocytoviricota</taxon>
        <taxon>Pokkesviricetes</taxon>
        <taxon>Chitovirales</taxon>
        <taxon>Poxviridae</taxon>
        <taxon>Chordopoxvirinae</taxon>
        <taxon>Orthopoxvirus</taxon>
        <taxon>Orthopoxvirus cowpox</taxon>
    </lineage>
</organism>
<organismHost>
    <name type="scientific">Microtus agrestis</name>
    <name type="common">Short-tailed field vole</name>
    <dbReference type="NCBI Taxonomy" id="29092"/>
</organismHost>
<reference evidence="2" key="2">
    <citation type="submission" date="2015-05" db="EMBL/GenBank/DDBJ databases">
        <title>Utilizing next-generation sequencing to resolve the backbone and inform taxonomy of the Core Goodeniaceae.</title>
        <authorList>
            <person name="Michener P.S."/>
            <person name="Gardner A.G."/>
            <person name="Jabaily R.S."/>
            <person name="Sessa E."/>
        </authorList>
    </citation>
    <scope>NUCLEOTIDE SEQUENCE</scope>
    <source>
        <strain evidence="2">RatPox09</strain>
    </source>
</reference>
<evidence type="ECO:0000313" key="2">
    <source>
        <dbReference type="EMBL" id="CRL86663.1"/>
    </source>
</evidence>
<evidence type="ECO:0000256" key="1">
    <source>
        <dbReference type="SAM" id="Phobius"/>
    </source>
</evidence>